<protein>
    <submittedName>
        <fullName evidence="2">Uncharacterized protein</fullName>
    </submittedName>
</protein>
<gene>
    <name evidence="2" type="ORF">C1645_737510</name>
</gene>
<proteinExistence type="predicted"/>
<evidence type="ECO:0000313" key="2">
    <source>
        <dbReference type="EMBL" id="RIA90919.1"/>
    </source>
</evidence>
<sequence length="149" mass="16683">MTQQYMVEKITINEQIAEMNETMQQVVTDRNTLKNALGTEKAELLLRESGYYEEPGESDCASSTKNDDSDDESMADRFRNLAIPPSMKSLGKRKEVEEPIEKIIGTKTGSSLKDSMHATKKIDKHEGKQSYHKHVLGVNCASSGVNKEE</sequence>
<keyword evidence="3" id="KW-1185">Reference proteome</keyword>
<evidence type="ECO:0000313" key="3">
    <source>
        <dbReference type="Proteomes" id="UP000265703"/>
    </source>
</evidence>
<name>A0A397T0S5_9GLOM</name>
<evidence type="ECO:0000256" key="1">
    <source>
        <dbReference type="SAM" id="MobiDB-lite"/>
    </source>
</evidence>
<dbReference type="EMBL" id="QKYT01000167">
    <property type="protein sequence ID" value="RIA90919.1"/>
    <property type="molecule type" value="Genomic_DNA"/>
</dbReference>
<dbReference type="AlphaFoldDB" id="A0A397T0S5"/>
<dbReference type="Proteomes" id="UP000265703">
    <property type="component" value="Unassembled WGS sequence"/>
</dbReference>
<feature type="region of interest" description="Disordered" evidence="1">
    <location>
        <begin position="50"/>
        <end position="95"/>
    </location>
</feature>
<organism evidence="2 3">
    <name type="scientific">Glomus cerebriforme</name>
    <dbReference type="NCBI Taxonomy" id="658196"/>
    <lineage>
        <taxon>Eukaryota</taxon>
        <taxon>Fungi</taxon>
        <taxon>Fungi incertae sedis</taxon>
        <taxon>Mucoromycota</taxon>
        <taxon>Glomeromycotina</taxon>
        <taxon>Glomeromycetes</taxon>
        <taxon>Glomerales</taxon>
        <taxon>Glomeraceae</taxon>
        <taxon>Glomus</taxon>
    </lineage>
</organism>
<accession>A0A397T0S5</accession>
<comment type="caution">
    <text evidence="2">The sequence shown here is derived from an EMBL/GenBank/DDBJ whole genome shotgun (WGS) entry which is preliminary data.</text>
</comment>
<reference evidence="2 3" key="1">
    <citation type="submission" date="2018-06" db="EMBL/GenBank/DDBJ databases">
        <title>Comparative genomics reveals the genomic features of Rhizophagus irregularis, R. cerebriforme, R. diaphanum and Gigaspora rosea, and their symbiotic lifestyle signature.</title>
        <authorList>
            <person name="Morin E."/>
            <person name="San Clemente H."/>
            <person name="Chen E.C.H."/>
            <person name="De La Providencia I."/>
            <person name="Hainaut M."/>
            <person name="Kuo A."/>
            <person name="Kohler A."/>
            <person name="Murat C."/>
            <person name="Tang N."/>
            <person name="Roy S."/>
            <person name="Loubradou J."/>
            <person name="Henrissat B."/>
            <person name="Grigoriev I.V."/>
            <person name="Corradi N."/>
            <person name="Roux C."/>
            <person name="Martin F.M."/>
        </authorList>
    </citation>
    <scope>NUCLEOTIDE SEQUENCE [LARGE SCALE GENOMIC DNA]</scope>
    <source>
        <strain evidence="2 3">DAOM 227022</strain>
    </source>
</reference>